<name>A0ABY4BUU3_9MICO</name>
<protein>
    <recommendedName>
        <fullName evidence="5">TPM domain-containing protein</fullName>
    </recommendedName>
</protein>
<evidence type="ECO:0000313" key="4">
    <source>
        <dbReference type="Proteomes" id="UP000832097"/>
    </source>
</evidence>
<keyword evidence="2" id="KW-1133">Transmembrane helix</keyword>
<evidence type="ECO:0000256" key="1">
    <source>
        <dbReference type="SAM" id="Coils"/>
    </source>
</evidence>
<evidence type="ECO:0008006" key="5">
    <source>
        <dbReference type="Google" id="ProtNLM"/>
    </source>
</evidence>
<gene>
    <name evidence="3" type="ORF">MTO99_10725</name>
</gene>
<evidence type="ECO:0000256" key="2">
    <source>
        <dbReference type="SAM" id="Phobius"/>
    </source>
</evidence>
<dbReference type="RefSeq" id="WP_243553601.1">
    <property type="nucleotide sequence ID" value="NZ_CP094528.1"/>
</dbReference>
<dbReference type="Proteomes" id="UP000832097">
    <property type="component" value="Chromosome"/>
</dbReference>
<accession>A0ABY4BUU3</accession>
<dbReference type="EMBL" id="CP094528">
    <property type="protein sequence ID" value="UOE42669.1"/>
    <property type="molecule type" value="Genomic_DNA"/>
</dbReference>
<keyword evidence="2" id="KW-0812">Transmembrane</keyword>
<feature type="coiled-coil region" evidence="1">
    <location>
        <begin position="218"/>
        <end position="273"/>
    </location>
</feature>
<keyword evidence="2" id="KW-0472">Membrane</keyword>
<keyword evidence="4" id="KW-1185">Reference proteome</keyword>
<sequence length="418" mass="43660">MLDALWWVPSLVVFGAAAVVAVGAVVGVRRLGAGRERRALDGVRADEVEAKVLIVRADEAVREAEREAGFVEAGFGSEAGRVFRAEIERARGPLREALLLQQRLDDAIPDTAAQRREWSGRIAALCGSVLEIVERADASAADARAAERDAAGRLPQVRERAAALEVRHGEAVARLDALAARYAGTALATSRDAADRAATALAEAHRLDGGGLLAAPAVARLEAVLARAERELAEAESAERRLDDAAVALTGDEQRLEAALDAARTEADAASRDLADPRLSAAAEELGAAIAAGSAALAEAPAGLPDPLARRARLRALGDRLDTALAEVRRAGGRLDGARSALAGALSIAEHTLREASAVIDRGRGRVGADARTRLADAERELVIARQEPDPVAALDAARRAAARAADADALARYDLSR</sequence>
<feature type="transmembrane region" description="Helical" evidence="2">
    <location>
        <begin position="6"/>
        <end position="28"/>
    </location>
</feature>
<organism evidence="3 4">
    <name type="scientific">Agromyces larvae</name>
    <dbReference type="NCBI Taxonomy" id="2929802"/>
    <lineage>
        <taxon>Bacteria</taxon>
        <taxon>Bacillati</taxon>
        <taxon>Actinomycetota</taxon>
        <taxon>Actinomycetes</taxon>
        <taxon>Micrococcales</taxon>
        <taxon>Microbacteriaceae</taxon>
        <taxon>Agromyces</taxon>
    </lineage>
</organism>
<proteinExistence type="predicted"/>
<evidence type="ECO:0000313" key="3">
    <source>
        <dbReference type="EMBL" id="UOE42669.1"/>
    </source>
</evidence>
<keyword evidence="1" id="KW-0175">Coiled coil</keyword>
<reference evidence="3 4" key="1">
    <citation type="submission" date="2022-03" db="EMBL/GenBank/DDBJ databases">
        <title>Mucilaginibacter sp. isolated from the gut of Protaetia brevitarsis seulensis larvae.</title>
        <authorList>
            <person name="Won M."/>
            <person name="Kim S.-J."/>
            <person name="Kwon S.-W."/>
        </authorList>
    </citation>
    <scope>NUCLEOTIDE SEQUENCE [LARGE SCALE GENOMIC DNA]</scope>
    <source>
        <strain evidence="3 4">CFWR-12</strain>
    </source>
</reference>